<accession>A0A7D5K191</accession>
<evidence type="ECO:0008006" key="3">
    <source>
        <dbReference type="Google" id="ProtNLM"/>
    </source>
</evidence>
<name>A0A7D5K191_9EURY</name>
<dbReference type="RefSeq" id="WP_179169216.1">
    <property type="nucleotide sequence ID" value="NZ_CP058529.1"/>
</dbReference>
<evidence type="ECO:0000313" key="1">
    <source>
        <dbReference type="EMBL" id="QLG27641.1"/>
    </source>
</evidence>
<protein>
    <recommendedName>
        <fullName evidence="3">Replication-relaxation</fullName>
    </recommendedName>
</protein>
<dbReference type="GeneID" id="56028924"/>
<dbReference type="Proteomes" id="UP000509750">
    <property type="component" value="Chromosome"/>
</dbReference>
<dbReference type="KEGG" id="halg:HUG10_08785"/>
<proteinExistence type="predicted"/>
<sequence>MKLEPRASLVEIRLEWKPFKADDVDRDDIPICELNLRLSPDERRESEWSDRQLMFLQAVYNGQQLRYDSLEYNLLHDSMIRLQDTVGVSSDAVRDLIDADLLRDDTDHPYRLYTVTPGGRSVIGESYRQGVDCRHGAGDLKESSEHVLAVEVARLYLEQEYVANPESPVSTVVPYFDIDEGRRLDIAALDESGDVRIAVEAERVNNDIARAVPDDYDKMAAIDPDEVIWVVMTIDDAHDVLEVLNNPLEGSPRVEKSYARTTLPQQFRLDAPGMADIIPVDRLRNQPGE</sequence>
<evidence type="ECO:0000313" key="2">
    <source>
        <dbReference type="Proteomes" id="UP000509750"/>
    </source>
</evidence>
<dbReference type="OrthoDB" id="214394at2157"/>
<organism evidence="1 2">
    <name type="scientific">Halorarum halophilum</name>
    <dbReference type="NCBI Taxonomy" id="2743090"/>
    <lineage>
        <taxon>Archaea</taxon>
        <taxon>Methanobacteriati</taxon>
        <taxon>Methanobacteriota</taxon>
        <taxon>Stenosarchaea group</taxon>
        <taxon>Halobacteria</taxon>
        <taxon>Halobacteriales</taxon>
        <taxon>Haloferacaceae</taxon>
        <taxon>Halorarum</taxon>
    </lineage>
</organism>
<dbReference type="EMBL" id="CP058529">
    <property type="protein sequence ID" value="QLG27641.1"/>
    <property type="molecule type" value="Genomic_DNA"/>
</dbReference>
<dbReference type="AlphaFoldDB" id="A0A7D5K191"/>
<gene>
    <name evidence="1" type="ORF">HUG10_08785</name>
</gene>
<reference evidence="1 2" key="1">
    <citation type="submission" date="2020-07" db="EMBL/GenBank/DDBJ databases">
        <title>Gai3-2, isolated from salt lake.</title>
        <authorList>
            <person name="Cui H."/>
            <person name="Shi X."/>
        </authorList>
    </citation>
    <scope>NUCLEOTIDE SEQUENCE [LARGE SCALE GENOMIC DNA]</scope>
    <source>
        <strain evidence="1 2">Gai3-2</strain>
    </source>
</reference>
<keyword evidence="2" id="KW-1185">Reference proteome</keyword>